<protein>
    <submittedName>
        <fullName evidence="1">Uncharacterized protein</fullName>
    </submittedName>
</protein>
<dbReference type="EMBL" id="CM037152">
    <property type="protein sequence ID" value="KAH7833306.1"/>
    <property type="molecule type" value="Genomic_DNA"/>
</dbReference>
<proteinExistence type="predicted"/>
<comment type="caution">
    <text evidence="1">The sequence shown here is derived from an EMBL/GenBank/DDBJ whole genome shotgun (WGS) entry which is preliminary data.</text>
</comment>
<name>A0ACB7WY46_9ERIC</name>
<sequence>MEYSADSDPYKLFYTCPRRQNNQCELFKRCDEPLQTGDKHVDELNLIRSECIRLQERINDIQQERDNERTDWNRERTELTSELSTVKAELDKIKNKIKLLNESVLMPPLDQLSKEDGEVDDALIGFWKVCELSYAAGMIGYHLCVGEHSHGGLAVSKLF</sequence>
<evidence type="ECO:0000313" key="2">
    <source>
        <dbReference type="Proteomes" id="UP000828048"/>
    </source>
</evidence>
<dbReference type="Proteomes" id="UP000828048">
    <property type="component" value="Chromosome 2"/>
</dbReference>
<reference evidence="1 2" key="1">
    <citation type="journal article" date="2021" name="Hortic Res">
        <title>High-quality reference genome and annotation aids understanding of berry development for evergreen blueberry (Vaccinium darrowii).</title>
        <authorList>
            <person name="Yu J."/>
            <person name="Hulse-Kemp A.M."/>
            <person name="Babiker E."/>
            <person name="Staton M."/>
        </authorList>
    </citation>
    <scope>NUCLEOTIDE SEQUENCE [LARGE SCALE GENOMIC DNA]</scope>
    <source>
        <strain evidence="2">cv. NJ 8807/NJ 8810</strain>
        <tissue evidence="1">Young leaf</tissue>
    </source>
</reference>
<accession>A0ACB7WY46</accession>
<keyword evidence="2" id="KW-1185">Reference proteome</keyword>
<gene>
    <name evidence="1" type="ORF">Vadar_005009</name>
</gene>
<evidence type="ECO:0000313" key="1">
    <source>
        <dbReference type="EMBL" id="KAH7833306.1"/>
    </source>
</evidence>
<organism evidence="1 2">
    <name type="scientific">Vaccinium darrowii</name>
    <dbReference type="NCBI Taxonomy" id="229202"/>
    <lineage>
        <taxon>Eukaryota</taxon>
        <taxon>Viridiplantae</taxon>
        <taxon>Streptophyta</taxon>
        <taxon>Embryophyta</taxon>
        <taxon>Tracheophyta</taxon>
        <taxon>Spermatophyta</taxon>
        <taxon>Magnoliopsida</taxon>
        <taxon>eudicotyledons</taxon>
        <taxon>Gunneridae</taxon>
        <taxon>Pentapetalae</taxon>
        <taxon>asterids</taxon>
        <taxon>Ericales</taxon>
        <taxon>Ericaceae</taxon>
        <taxon>Vaccinioideae</taxon>
        <taxon>Vaccinieae</taxon>
        <taxon>Vaccinium</taxon>
    </lineage>
</organism>